<dbReference type="OrthoDB" id="10669449at2759"/>
<comment type="caution">
    <text evidence="4">The sequence shown here is derived from an EMBL/GenBank/DDBJ whole genome shotgun (WGS) entry which is preliminary data.</text>
</comment>
<reference evidence="4 5" key="1">
    <citation type="submission" date="2017-10" db="EMBL/GenBank/DDBJ databases">
        <title>Comparative genomics in systemic dimorphic fungi from Ajellomycetaceae.</title>
        <authorList>
            <person name="Munoz J.F."/>
            <person name="Mcewen J.G."/>
            <person name="Clay O.K."/>
            <person name="Cuomo C.A."/>
        </authorList>
    </citation>
    <scope>NUCLEOTIDE SEQUENCE [LARGE SCALE GENOMIC DNA]</scope>
    <source>
        <strain evidence="4 5">UAMH5409</strain>
    </source>
</reference>
<keyword evidence="1" id="KW-0479">Metal-binding</keyword>
<dbReference type="AlphaFoldDB" id="A0A2B7XW25"/>
<evidence type="ECO:0000256" key="2">
    <source>
        <dbReference type="SAM" id="MobiDB-lite"/>
    </source>
</evidence>
<dbReference type="Proteomes" id="UP000223968">
    <property type="component" value="Unassembled WGS sequence"/>
</dbReference>
<accession>A0A2B7XW25</accession>
<dbReference type="InterPro" id="IPR001878">
    <property type="entry name" value="Znf_CCHC"/>
</dbReference>
<dbReference type="GO" id="GO:0008270">
    <property type="term" value="F:zinc ion binding"/>
    <property type="evidence" value="ECO:0007669"/>
    <property type="project" value="UniProtKB-KW"/>
</dbReference>
<gene>
    <name evidence="4" type="ORF">AJ79_04067</name>
</gene>
<dbReference type="STRING" id="1447875.A0A2B7XW25"/>
<evidence type="ECO:0000313" key="5">
    <source>
        <dbReference type="Proteomes" id="UP000223968"/>
    </source>
</evidence>
<protein>
    <recommendedName>
        <fullName evidence="3">CCHC-type domain-containing protein</fullName>
    </recommendedName>
</protein>
<keyword evidence="5" id="KW-1185">Reference proteome</keyword>
<feature type="domain" description="CCHC-type" evidence="3">
    <location>
        <begin position="105"/>
        <end position="119"/>
    </location>
</feature>
<evidence type="ECO:0000256" key="1">
    <source>
        <dbReference type="PROSITE-ProRule" id="PRU00047"/>
    </source>
</evidence>
<keyword evidence="1" id="KW-0862">Zinc</keyword>
<dbReference type="GO" id="GO:0003676">
    <property type="term" value="F:nucleic acid binding"/>
    <property type="evidence" value="ECO:0007669"/>
    <property type="project" value="InterPro"/>
</dbReference>
<feature type="region of interest" description="Disordered" evidence="2">
    <location>
        <begin position="33"/>
        <end position="83"/>
    </location>
</feature>
<dbReference type="EMBL" id="PDNB01000054">
    <property type="protein sequence ID" value="PGH12707.1"/>
    <property type="molecule type" value="Genomic_DNA"/>
</dbReference>
<keyword evidence="1" id="KW-0863">Zinc-finger</keyword>
<evidence type="ECO:0000259" key="3">
    <source>
        <dbReference type="PROSITE" id="PS50158"/>
    </source>
</evidence>
<evidence type="ECO:0000313" key="4">
    <source>
        <dbReference type="EMBL" id="PGH12707.1"/>
    </source>
</evidence>
<organism evidence="4 5">
    <name type="scientific">Helicocarpus griseus UAMH5409</name>
    <dbReference type="NCBI Taxonomy" id="1447875"/>
    <lineage>
        <taxon>Eukaryota</taxon>
        <taxon>Fungi</taxon>
        <taxon>Dikarya</taxon>
        <taxon>Ascomycota</taxon>
        <taxon>Pezizomycotina</taxon>
        <taxon>Eurotiomycetes</taxon>
        <taxon>Eurotiomycetidae</taxon>
        <taxon>Onygenales</taxon>
        <taxon>Ajellomycetaceae</taxon>
        <taxon>Helicocarpus</taxon>
    </lineage>
</organism>
<sequence>MEAEKKKTKCYERILQSIDPTKLVEIQSIIAQQGNKDPEEWEVPGAQPAHFQPGFRNRGQDNPSAQAQDAAAVIKPSGPNGKLSQNDFVNNGRRKWREDWALPLCVKCGTLGHMSPECRGNPLAQWEQAVLKRIVFDEAGRMKKSALWLFLSEQKDLTLIGIFHFDV</sequence>
<name>A0A2B7XW25_9EURO</name>
<dbReference type="PROSITE" id="PS50158">
    <property type="entry name" value="ZF_CCHC"/>
    <property type="match status" value="1"/>
</dbReference>
<proteinExistence type="predicted"/>